<comment type="caution">
    <text evidence="2">The sequence shown here is derived from an EMBL/GenBank/DDBJ whole genome shotgun (WGS) entry which is preliminary data.</text>
</comment>
<protein>
    <submittedName>
        <fullName evidence="2">Uncharacterized protein</fullName>
    </submittedName>
</protein>
<keyword evidence="3" id="KW-1185">Reference proteome</keyword>
<feature type="region of interest" description="Disordered" evidence="1">
    <location>
        <begin position="1"/>
        <end position="21"/>
    </location>
</feature>
<evidence type="ECO:0000313" key="3">
    <source>
        <dbReference type="Proteomes" id="UP001519332"/>
    </source>
</evidence>
<organism evidence="2 3">
    <name type="scientific">Kibdelosporangium banguiense</name>
    <dbReference type="NCBI Taxonomy" id="1365924"/>
    <lineage>
        <taxon>Bacteria</taxon>
        <taxon>Bacillati</taxon>
        <taxon>Actinomycetota</taxon>
        <taxon>Actinomycetes</taxon>
        <taxon>Pseudonocardiales</taxon>
        <taxon>Pseudonocardiaceae</taxon>
        <taxon>Kibdelosporangium</taxon>
    </lineage>
</organism>
<evidence type="ECO:0000313" key="2">
    <source>
        <dbReference type="EMBL" id="MBP2327425.1"/>
    </source>
</evidence>
<dbReference type="Proteomes" id="UP001519332">
    <property type="component" value="Unassembled WGS sequence"/>
</dbReference>
<feature type="region of interest" description="Disordered" evidence="1">
    <location>
        <begin position="33"/>
        <end position="65"/>
    </location>
</feature>
<proteinExistence type="predicted"/>
<name>A0ABS4TTY6_9PSEU</name>
<gene>
    <name evidence="2" type="ORF">JOF56_007810</name>
</gene>
<accession>A0ABS4TTY6</accession>
<sequence length="65" mass="7224">MENEVHVALRRAQAGDADGGRRHLTDLLAQAERAGSVESPAPRSVWLSRDWNAKPDGRHRPARMP</sequence>
<reference evidence="2 3" key="1">
    <citation type="submission" date="2021-03" db="EMBL/GenBank/DDBJ databases">
        <title>Sequencing the genomes of 1000 actinobacteria strains.</title>
        <authorList>
            <person name="Klenk H.-P."/>
        </authorList>
    </citation>
    <scope>NUCLEOTIDE SEQUENCE [LARGE SCALE GENOMIC DNA]</scope>
    <source>
        <strain evidence="2 3">DSM 46670</strain>
    </source>
</reference>
<evidence type="ECO:0000256" key="1">
    <source>
        <dbReference type="SAM" id="MobiDB-lite"/>
    </source>
</evidence>
<dbReference type="EMBL" id="JAGINW010000001">
    <property type="protein sequence ID" value="MBP2327425.1"/>
    <property type="molecule type" value="Genomic_DNA"/>
</dbReference>
<dbReference type="RefSeq" id="WP_209644370.1">
    <property type="nucleotide sequence ID" value="NZ_JAGINW010000001.1"/>
</dbReference>